<evidence type="ECO:0000313" key="4">
    <source>
        <dbReference type="Proteomes" id="UP000543556"/>
    </source>
</evidence>
<feature type="transmembrane region" description="Helical" evidence="1">
    <location>
        <begin position="7"/>
        <end position="26"/>
    </location>
</feature>
<evidence type="ECO:0000313" key="3">
    <source>
        <dbReference type="EMBL" id="NVM93908.1"/>
    </source>
</evidence>
<organism evidence="3 4">
    <name type="scientific">Arthrobacter wenxiniae</name>
    <dbReference type="NCBI Taxonomy" id="2713570"/>
    <lineage>
        <taxon>Bacteria</taxon>
        <taxon>Bacillati</taxon>
        <taxon>Actinomycetota</taxon>
        <taxon>Actinomycetes</taxon>
        <taxon>Micrococcales</taxon>
        <taxon>Micrococcaceae</taxon>
        <taxon>Arthrobacter</taxon>
    </lineage>
</organism>
<name>A0A7Y7LYP3_9MICC</name>
<proteinExistence type="predicted"/>
<dbReference type="AlphaFoldDB" id="A0A7Y7LYP3"/>
<dbReference type="Pfam" id="PF20059">
    <property type="entry name" value="DUF6458"/>
    <property type="match status" value="1"/>
</dbReference>
<comment type="caution">
    <text evidence="3">The sequence shown here is derived from an EMBL/GenBank/DDBJ whole genome shotgun (WGS) entry which is preliminary data.</text>
</comment>
<dbReference type="InterPro" id="IPR045597">
    <property type="entry name" value="DUF6458"/>
</dbReference>
<accession>A0A7Y7LYP3</accession>
<keyword evidence="4" id="KW-1185">Reference proteome</keyword>
<evidence type="ECO:0000256" key="1">
    <source>
        <dbReference type="SAM" id="Phobius"/>
    </source>
</evidence>
<dbReference type="EMBL" id="JAAMFM010000002">
    <property type="protein sequence ID" value="NVM93908.1"/>
    <property type="molecule type" value="Genomic_DNA"/>
</dbReference>
<keyword evidence="1" id="KW-0472">Membrane</keyword>
<gene>
    <name evidence="3" type="ORF">G6034_03085</name>
</gene>
<feature type="transmembrane region" description="Helical" evidence="1">
    <location>
        <begin position="32"/>
        <end position="52"/>
    </location>
</feature>
<keyword evidence="1" id="KW-0812">Transmembrane</keyword>
<evidence type="ECO:0000259" key="2">
    <source>
        <dbReference type="Pfam" id="PF20059"/>
    </source>
</evidence>
<keyword evidence="1" id="KW-1133">Transmembrane helix</keyword>
<reference evidence="3 4" key="1">
    <citation type="submission" date="2020-02" db="EMBL/GenBank/DDBJ databases">
        <title>Genome sequence of strain AETb3-4.</title>
        <authorList>
            <person name="Gao J."/>
            <person name="Zhang X."/>
        </authorList>
    </citation>
    <scope>NUCLEOTIDE SEQUENCE [LARGE SCALE GENOMIC DNA]</scope>
    <source>
        <strain evidence="3 4">AETb3-4</strain>
    </source>
</reference>
<sequence>MSIGSGIVLFVIGAVLRFALTIRLAWIDVALVGDIFMAAGVVVFVLGLIYTFRRRRSTSTRRTVVAPDDGEKIVRQTRRIDDTEL</sequence>
<dbReference type="RefSeq" id="WP_176633614.1">
    <property type="nucleotide sequence ID" value="NZ_JAAMFM010000002.1"/>
</dbReference>
<protein>
    <recommendedName>
        <fullName evidence="2">DUF6458 domain-containing protein</fullName>
    </recommendedName>
</protein>
<dbReference type="Proteomes" id="UP000543556">
    <property type="component" value="Unassembled WGS sequence"/>
</dbReference>
<feature type="domain" description="DUF6458" evidence="2">
    <location>
        <begin position="1"/>
        <end position="78"/>
    </location>
</feature>